<feature type="binding site" evidence="14">
    <location>
        <position position="682"/>
    </location>
    <ligand>
        <name>Mg(2+)</name>
        <dbReference type="ChEBI" id="CHEBI:18420"/>
    </ligand>
</feature>
<dbReference type="eggNOG" id="KOG0077">
    <property type="taxonomic scope" value="Eukaryota"/>
</dbReference>
<dbReference type="SUPFAM" id="SSF52540">
    <property type="entry name" value="P-loop containing nucleoside triphosphate hydrolases"/>
    <property type="match status" value="1"/>
</dbReference>
<dbReference type="GO" id="GO:0005783">
    <property type="term" value="C:endoplasmic reticulum"/>
    <property type="evidence" value="ECO:0007669"/>
    <property type="project" value="UniProtKB-SubCell"/>
</dbReference>
<evidence type="ECO:0000256" key="11">
    <source>
        <dbReference type="PIRSR" id="PIRSR606687-1"/>
    </source>
</evidence>
<evidence type="ECO:0000256" key="16">
    <source>
        <dbReference type="SAM" id="MobiDB-lite"/>
    </source>
</evidence>
<feature type="binding site" evidence="12">
    <location>
        <position position="780"/>
    </location>
    <ligand>
        <name>GTP</name>
        <dbReference type="ChEBI" id="CHEBI:37565"/>
    </ligand>
</feature>
<evidence type="ECO:0000313" key="20">
    <source>
        <dbReference type="Proteomes" id="UP000013827"/>
    </source>
</evidence>
<reference evidence="20" key="1">
    <citation type="journal article" date="2013" name="Nature">
        <title>Pan genome of the phytoplankton Emiliania underpins its global distribution.</title>
        <authorList>
            <person name="Read B.A."/>
            <person name="Kegel J."/>
            <person name="Klute M.J."/>
            <person name="Kuo A."/>
            <person name="Lefebvre S.C."/>
            <person name="Maumus F."/>
            <person name="Mayer C."/>
            <person name="Miller J."/>
            <person name="Monier A."/>
            <person name="Salamov A."/>
            <person name="Young J."/>
            <person name="Aguilar M."/>
            <person name="Claverie J.M."/>
            <person name="Frickenhaus S."/>
            <person name="Gonzalez K."/>
            <person name="Herman E.K."/>
            <person name="Lin Y.C."/>
            <person name="Napier J."/>
            <person name="Ogata H."/>
            <person name="Sarno A.F."/>
            <person name="Shmutz J."/>
            <person name="Schroeder D."/>
            <person name="de Vargas C."/>
            <person name="Verret F."/>
            <person name="von Dassow P."/>
            <person name="Valentin K."/>
            <person name="Van de Peer Y."/>
            <person name="Wheeler G."/>
            <person name="Dacks J.B."/>
            <person name="Delwiche C.F."/>
            <person name="Dyhrman S.T."/>
            <person name="Glockner G."/>
            <person name="John U."/>
            <person name="Richards T."/>
            <person name="Worden A.Z."/>
            <person name="Zhang X."/>
            <person name="Grigoriev I.V."/>
            <person name="Allen A.E."/>
            <person name="Bidle K."/>
            <person name="Borodovsky M."/>
            <person name="Bowler C."/>
            <person name="Brownlee C."/>
            <person name="Cock J.M."/>
            <person name="Elias M."/>
            <person name="Gladyshev V.N."/>
            <person name="Groth M."/>
            <person name="Guda C."/>
            <person name="Hadaegh A."/>
            <person name="Iglesias-Rodriguez M.D."/>
            <person name="Jenkins J."/>
            <person name="Jones B.M."/>
            <person name="Lawson T."/>
            <person name="Leese F."/>
            <person name="Lindquist E."/>
            <person name="Lobanov A."/>
            <person name="Lomsadze A."/>
            <person name="Malik S.B."/>
            <person name="Marsh M.E."/>
            <person name="Mackinder L."/>
            <person name="Mock T."/>
            <person name="Mueller-Roeber B."/>
            <person name="Pagarete A."/>
            <person name="Parker M."/>
            <person name="Probert I."/>
            <person name="Quesneville H."/>
            <person name="Raines C."/>
            <person name="Rensing S.A."/>
            <person name="Riano-Pachon D.M."/>
            <person name="Richier S."/>
            <person name="Rokitta S."/>
            <person name="Shiraiwa Y."/>
            <person name="Soanes D.M."/>
            <person name="van der Giezen M."/>
            <person name="Wahlund T.M."/>
            <person name="Williams B."/>
            <person name="Wilson W."/>
            <person name="Wolfe G."/>
            <person name="Wurch L.L."/>
        </authorList>
    </citation>
    <scope>NUCLEOTIDE SEQUENCE</scope>
</reference>
<evidence type="ECO:0000256" key="5">
    <source>
        <dbReference type="ARBA" id="ARBA00022741"/>
    </source>
</evidence>
<dbReference type="GeneID" id="17266543"/>
<evidence type="ECO:0000256" key="1">
    <source>
        <dbReference type="ARBA" id="ARBA00004240"/>
    </source>
</evidence>
<evidence type="ECO:0000256" key="7">
    <source>
        <dbReference type="ARBA" id="ARBA00022892"/>
    </source>
</evidence>
<feature type="transmembrane region" description="Helical" evidence="17">
    <location>
        <begin position="86"/>
        <end position="105"/>
    </location>
</feature>
<feature type="binding site" evidence="12">
    <location>
        <position position="778"/>
    </location>
    <ligand>
        <name>GTP</name>
        <dbReference type="ChEBI" id="CHEBI:37565"/>
    </ligand>
</feature>
<feature type="binding site" evidence="12">
    <location>
        <position position="678"/>
    </location>
    <ligand>
        <name>GTP</name>
        <dbReference type="ChEBI" id="CHEBI:37565"/>
    </ligand>
</feature>
<proteinExistence type="inferred from homology"/>
<feature type="binding site" evidence="12">
    <location>
        <position position="823"/>
    </location>
    <ligand>
        <name>GTP</name>
        <dbReference type="ChEBI" id="CHEBI:37565"/>
    </ligand>
</feature>
<evidence type="ECO:0000256" key="4">
    <source>
        <dbReference type="ARBA" id="ARBA00022448"/>
    </source>
</evidence>
<keyword evidence="10 13" id="KW-0342">GTP-binding</keyword>
<keyword evidence="17" id="KW-1133">Transmembrane helix</keyword>
<keyword evidence="17" id="KW-0472">Membrane</keyword>
<evidence type="ECO:0000256" key="9">
    <source>
        <dbReference type="ARBA" id="ARBA00023034"/>
    </source>
</evidence>
<feature type="binding site" evidence="12">
    <location>
        <position position="824"/>
    </location>
    <ligand>
        <name>GTP</name>
        <dbReference type="ChEBI" id="CHEBI:37565"/>
    </ligand>
</feature>
<reference evidence="19" key="2">
    <citation type="submission" date="2024-10" db="UniProtKB">
        <authorList>
            <consortium name="EnsemblProtists"/>
        </authorList>
    </citation>
    <scope>IDENTIFICATION</scope>
</reference>
<sequence length="841" mass="90659">MPALVLILLAIACVASWPTAASGKGATCLAAATAYLTGAAAAPVGFFASVLHVPGAVALPEDLLAASAFSSAVASTVSLVSSWSLLVPALVFLVAIACGAGLLAASGKVPRARDAATSSAAFRLAAVMACLPCVAAAPTGLSSSSALSWLEFVLPSDVVLRVSAPLTEYGLPLIAAAVTAVAAAVAALLRYKSTSTTQRGALSPPPSPPEPEAPVRRGGSFLDQLARMGIKNPTAFQLMDEHIQREEEAKDQATQEMAAASTRSCFDGVLDGTTPAGPCEFVMRIFLHVILLPYHVWRLANLALSACLCVQAKDALDWAFNVTSLAEDLCTVYLMDGDAFSTFVVFLTFVLQPIITDLFGRLAQCSSTTVDDFLVEVYGEVVQAFLYMMFSSFSSTAVQTFEGFLAVQVLIIFCKRTIAVATDGEGSSEAADSNPLDTVIVAVQALLIGTASTLTISIASLFYQFYDDEAPFKQPYYDVICTVAYWFAALELGRVLEASDAFWASHGGPAAYAERERHQQITKQEKEAFNHELQAAVANKGWIYRVGDLYQSAFAFLSWGLCVYYVVIMLMGQLHAANSDIVDLSQAVTTPNGSMTNVSEAISATNLSMPNPREEFAGNTSVPIYDLLYSLLCVTVGMFRLWRSAVQEFRSGKQSMKARMVQMFTPAKPKILLVGLDNSGKSTFLFRLKTGRLQQINPTQHPYSESVTIGKREFDITDCGGHEVARRSWDQYYSSVDCIFFFVDVVDKERLPEAKQELDNLRGNPELATVPIAVFGTKTDVRQAACTKAELSVALGLENLPMSQGDAKAPKGVRSLELFMMSIVRSEGYTEPFNWFQKLKR</sequence>
<feature type="binding site" evidence="12">
    <location>
        <position position="680"/>
    </location>
    <ligand>
        <name>GTP</name>
        <dbReference type="ChEBI" id="CHEBI:37565"/>
    </ligand>
</feature>
<evidence type="ECO:0000256" key="6">
    <source>
        <dbReference type="ARBA" id="ARBA00022824"/>
    </source>
</evidence>
<dbReference type="Pfam" id="PF00025">
    <property type="entry name" value="Arf"/>
    <property type="match status" value="1"/>
</dbReference>
<feature type="binding site" evidence="13">
    <location>
        <position position="721"/>
    </location>
    <ligand>
        <name>GTP</name>
        <dbReference type="ChEBI" id="CHEBI:37565"/>
    </ligand>
</feature>
<evidence type="ECO:0000256" key="3">
    <source>
        <dbReference type="ARBA" id="ARBA00007507"/>
    </source>
</evidence>
<feature type="coiled-coil region" evidence="15">
    <location>
        <begin position="236"/>
        <end position="263"/>
    </location>
</feature>
<dbReference type="GO" id="GO:0006886">
    <property type="term" value="P:intracellular protein transport"/>
    <property type="evidence" value="ECO:0007669"/>
    <property type="project" value="InterPro"/>
</dbReference>
<dbReference type="STRING" id="2903.R1EDK2"/>
<evidence type="ECO:0000256" key="12">
    <source>
        <dbReference type="PIRSR" id="PIRSR606687-2"/>
    </source>
</evidence>
<dbReference type="PANTHER" id="PTHR45684">
    <property type="entry name" value="RE74312P"/>
    <property type="match status" value="1"/>
</dbReference>
<evidence type="ECO:0000256" key="18">
    <source>
        <dbReference type="SAM" id="SignalP"/>
    </source>
</evidence>
<dbReference type="GO" id="GO:0005525">
    <property type="term" value="F:GTP binding"/>
    <property type="evidence" value="ECO:0007669"/>
    <property type="project" value="UniProtKB-KW"/>
</dbReference>
<dbReference type="EnsemblProtists" id="EOD21076">
    <property type="protein sequence ID" value="EOD21076"/>
    <property type="gene ID" value="EMIHUDRAFT_541704"/>
</dbReference>
<keyword evidence="9" id="KW-0333">Golgi apparatus</keyword>
<dbReference type="GO" id="GO:0016192">
    <property type="term" value="P:vesicle-mediated transport"/>
    <property type="evidence" value="ECO:0007669"/>
    <property type="project" value="UniProtKB-KW"/>
</dbReference>
<evidence type="ECO:0000256" key="13">
    <source>
        <dbReference type="PIRSR" id="PIRSR606689-1"/>
    </source>
</evidence>
<evidence type="ECO:0000313" key="19">
    <source>
        <dbReference type="EnsemblProtists" id="EOD21076"/>
    </source>
</evidence>
<feature type="binding site" evidence="12">
    <location>
        <position position="681"/>
    </location>
    <ligand>
        <name>GTP</name>
        <dbReference type="ChEBI" id="CHEBI:37565"/>
    </ligand>
</feature>
<evidence type="ECO:0000256" key="15">
    <source>
        <dbReference type="SAM" id="Coils"/>
    </source>
</evidence>
<feature type="transmembrane region" description="Helical" evidence="17">
    <location>
        <begin position="169"/>
        <end position="189"/>
    </location>
</feature>
<accession>A0A0D3JC41</accession>
<dbReference type="PROSITE" id="PS51422">
    <property type="entry name" value="SAR1"/>
    <property type="match status" value="1"/>
</dbReference>
<dbReference type="HOGENOM" id="CLU_338442_0_0_1"/>
<feature type="region of interest" description="Disordered" evidence="16">
    <location>
        <begin position="197"/>
        <end position="217"/>
    </location>
</feature>
<keyword evidence="20" id="KW-1185">Reference proteome</keyword>
<evidence type="ECO:0000256" key="17">
    <source>
        <dbReference type="SAM" id="Phobius"/>
    </source>
</evidence>
<feature type="signal peptide" evidence="18">
    <location>
        <begin position="1"/>
        <end position="16"/>
    </location>
</feature>
<feature type="binding site" evidence="13">
    <location>
        <begin position="675"/>
        <end position="682"/>
    </location>
    <ligand>
        <name>GTP</name>
        <dbReference type="ChEBI" id="CHEBI:37565"/>
    </ligand>
</feature>
<protein>
    <submittedName>
        <fullName evidence="19">Uncharacterized protein</fullName>
    </submittedName>
</protein>
<dbReference type="AlphaFoldDB" id="A0A0D3JC41"/>
<keyword evidence="15" id="KW-0175">Coiled coil</keyword>
<feature type="binding site" evidence="14">
    <location>
        <position position="699"/>
    </location>
    <ligand>
        <name>Mg(2+)</name>
        <dbReference type="ChEBI" id="CHEBI:18420"/>
    </ligand>
</feature>
<feature type="binding site" evidence="12">
    <location>
        <position position="683"/>
    </location>
    <ligand>
        <name>GTP</name>
        <dbReference type="ChEBI" id="CHEBI:37565"/>
    </ligand>
</feature>
<evidence type="ECO:0000256" key="8">
    <source>
        <dbReference type="ARBA" id="ARBA00022927"/>
    </source>
</evidence>
<keyword evidence="5 12" id="KW-0547">Nucleotide-binding</keyword>
<feature type="chain" id="PRO_5044226525" evidence="18">
    <location>
        <begin position="17"/>
        <end position="841"/>
    </location>
</feature>
<keyword evidence="8" id="KW-0653">Protein transport</keyword>
<feature type="binding site" evidence="11">
    <location>
        <position position="677"/>
    </location>
    <ligand>
        <name>Mg(2+)</name>
        <dbReference type="ChEBI" id="CHEBI:18420"/>
    </ligand>
</feature>
<dbReference type="SMART" id="SM00178">
    <property type="entry name" value="SAR"/>
    <property type="match status" value="1"/>
</dbReference>
<comment type="similarity">
    <text evidence="3">Belongs to the small GTPase superfamily. SAR1 family.</text>
</comment>
<organism evidence="19 20">
    <name type="scientific">Emiliania huxleyi (strain CCMP1516)</name>
    <dbReference type="NCBI Taxonomy" id="280463"/>
    <lineage>
        <taxon>Eukaryota</taxon>
        <taxon>Haptista</taxon>
        <taxon>Haptophyta</taxon>
        <taxon>Prymnesiophyceae</taxon>
        <taxon>Isochrysidales</taxon>
        <taxon>Noelaerhabdaceae</taxon>
        <taxon>Emiliania</taxon>
    </lineage>
</organism>
<feature type="transmembrane region" description="Helical" evidence="17">
    <location>
        <begin position="553"/>
        <end position="574"/>
    </location>
</feature>
<dbReference type="GO" id="GO:0005794">
    <property type="term" value="C:Golgi apparatus"/>
    <property type="evidence" value="ECO:0007669"/>
    <property type="project" value="UniProtKB-SubCell"/>
</dbReference>
<feature type="transmembrane region" description="Helical" evidence="17">
    <location>
        <begin position="33"/>
        <end position="51"/>
    </location>
</feature>
<evidence type="ECO:0000256" key="2">
    <source>
        <dbReference type="ARBA" id="ARBA00004555"/>
    </source>
</evidence>
<dbReference type="RefSeq" id="XP_005773505.1">
    <property type="nucleotide sequence ID" value="XM_005773448.1"/>
</dbReference>
<dbReference type="PRINTS" id="PR00328">
    <property type="entry name" value="SAR1GTPBP"/>
</dbReference>
<feature type="compositionally biased region" description="Pro residues" evidence="16">
    <location>
        <begin position="203"/>
        <end position="212"/>
    </location>
</feature>
<keyword evidence="17" id="KW-0812">Transmembrane</keyword>
<keyword evidence="7" id="KW-0931">ER-Golgi transport</keyword>
<evidence type="ECO:0000256" key="14">
    <source>
        <dbReference type="PIRSR" id="PIRSR606689-2"/>
    </source>
</evidence>
<dbReference type="InterPro" id="IPR027417">
    <property type="entry name" value="P-loop_NTPase"/>
</dbReference>
<name>A0A0D3JC41_EMIH1</name>
<dbReference type="GO" id="GO:0003924">
    <property type="term" value="F:GTPase activity"/>
    <property type="evidence" value="ECO:0007669"/>
    <property type="project" value="InterPro"/>
</dbReference>
<keyword evidence="6" id="KW-0256">Endoplasmic reticulum</keyword>
<dbReference type="PROSITE" id="PS51417">
    <property type="entry name" value="ARF"/>
    <property type="match status" value="1"/>
</dbReference>
<dbReference type="KEGG" id="ehx:EMIHUDRAFT_541704"/>
<comment type="subcellular location">
    <subcellularLocation>
        <location evidence="1">Endoplasmic reticulum</location>
    </subcellularLocation>
    <subcellularLocation>
        <location evidence="2">Golgi apparatus</location>
    </subcellularLocation>
</comment>
<dbReference type="GO" id="GO:0046872">
    <property type="term" value="F:metal ion binding"/>
    <property type="evidence" value="ECO:0007669"/>
    <property type="project" value="UniProtKB-KW"/>
</dbReference>
<keyword evidence="11" id="KW-0460">Magnesium</keyword>
<dbReference type="Gene3D" id="3.40.50.300">
    <property type="entry name" value="P-loop containing nucleotide triphosphate hydrolases"/>
    <property type="match status" value="1"/>
</dbReference>
<keyword evidence="4" id="KW-0813">Transport</keyword>
<dbReference type="PaxDb" id="2903-EOD21076"/>
<dbReference type="SMART" id="SM00177">
    <property type="entry name" value="ARF"/>
    <property type="match status" value="1"/>
</dbReference>
<dbReference type="Proteomes" id="UP000013827">
    <property type="component" value="Unassembled WGS sequence"/>
</dbReference>
<dbReference type="InterPro" id="IPR006687">
    <property type="entry name" value="Small_GTPase_SAR1"/>
</dbReference>
<dbReference type="InterPro" id="IPR006689">
    <property type="entry name" value="Small_GTPase_ARF/SAR"/>
</dbReference>
<evidence type="ECO:0000256" key="10">
    <source>
        <dbReference type="ARBA" id="ARBA00023134"/>
    </source>
</evidence>
<feature type="transmembrane region" description="Helical" evidence="17">
    <location>
        <begin position="126"/>
        <end position="149"/>
    </location>
</feature>
<keyword evidence="18" id="KW-0732">Signal</keyword>
<keyword evidence="11" id="KW-0479">Metal-binding</keyword>